<name>A0A8H5D342_9AGAR</name>
<feature type="compositionally biased region" description="Polar residues" evidence="2">
    <location>
        <begin position="25"/>
        <end position="57"/>
    </location>
</feature>
<evidence type="ECO:0000256" key="2">
    <source>
        <dbReference type="SAM" id="MobiDB-lite"/>
    </source>
</evidence>
<feature type="compositionally biased region" description="Low complexity" evidence="2">
    <location>
        <begin position="601"/>
        <end position="621"/>
    </location>
</feature>
<feature type="domain" description="GPI inositol-deacylase PGAP1-like alpha/beta" evidence="3">
    <location>
        <begin position="322"/>
        <end position="375"/>
    </location>
</feature>
<dbReference type="Pfam" id="PF07819">
    <property type="entry name" value="PGAP1"/>
    <property type="match status" value="1"/>
</dbReference>
<feature type="compositionally biased region" description="Low complexity" evidence="2">
    <location>
        <begin position="195"/>
        <end position="213"/>
    </location>
</feature>
<comment type="similarity">
    <text evidence="1">Belongs to the GPI inositol-deacylase family.</text>
</comment>
<organism evidence="4 5">
    <name type="scientific">Leucocoprinus leucothites</name>
    <dbReference type="NCBI Taxonomy" id="201217"/>
    <lineage>
        <taxon>Eukaryota</taxon>
        <taxon>Fungi</taxon>
        <taxon>Dikarya</taxon>
        <taxon>Basidiomycota</taxon>
        <taxon>Agaricomycotina</taxon>
        <taxon>Agaricomycetes</taxon>
        <taxon>Agaricomycetidae</taxon>
        <taxon>Agaricales</taxon>
        <taxon>Agaricineae</taxon>
        <taxon>Agaricaceae</taxon>
        <taxon>Leucocoprinus</taxon>
    </lineage>
</organism>
<dbReference type="EC" id="3.1.-.-" evidence="1"/>
<comment type="caution">
    <text evidence="4">The sequence shown here is derived from an EMBL/GenBank/DDBJ whole genome shotgun (WGS) entry which is preliminary data.</text>
</comment>
<dbReference type="SUPFAM" id="SSF53474">
    <property type="entry name" value="alpha/beta-Hydrolases"/>
    <property type="match status" value="1"/>
</dbReference>
<proteinExistence type="inferred from homology"/>
<evidence type="ECO:0000313" key="4">
    <source>
        <dbReference type="EMBL" id="KAF5352774.1"/>
    </source>
</evidence>
<comment type="subcellular location">
    <subcellularLocation>
        <location evidence="1">Endoplasmic reticulum membrane</location>
    </subcellularLocation>
</comment>
<keyword evidence="1" id="KW-0378">Hydrolase</keyword>
<dbReference type="GO" id="GO:0016788">
    <property type="term" value="F:hydrolase activity, acting on ester bonds"/>
    <property type="evidence" value="ECO:0007669"/>
    <property type="project" value="InterPro"/>
</dbReference>
<feature type="compositionally biased region" description="Low complexity" evidence="2">
    <location>
        <begin position="580"/>
        <end position="593"/>
    </location>
</feature>
<dbReference type="GO" id="GO:0005789">
    <property type="term" value="C:endoplasmic reticulum membrane"/>
    <property type="evidence" value="ECO:0007669"/>
    <property type="project" value="UniProtKB-SubCell"/>
</dbReference>
<feature type="compositionally biased region" description="Basic and acidic residues" evidence="2">
    <location>
        <begin position="540"/>
        <end position="564"/>
    </location>
</feature>
<feature type="compositionally biased region" description="Low complexity" evidence="2">
    <location>
        <begin position="83"/>
        <end position="97"/>
    </location>
</feature>
<feature type="region of interest" description="Disordered" evidence="2">
    <location>
        <begin position="523"/>
        <end position="675"/>
    </location>
</feature>
<protein>
    <recommendedName>
        <fullName evidence="1">GPI inositol-deacylase</fullName>
        <ecNumber evidence="1">3.1.-.-</ecNumber>
    </recommendedName>
</protein>
<gene>
    <name evidence="4" type="ORF">D9756_006048</name>
</gene>
<dbReference type="OrthoDB" id="5592486at2759"/>
<keyword evidence="1" id="KW-0813">Transport</keyword>
<keyword evidence="1" id="KW-0653">Protein transport</keyword>
<feature type="region of interest" description="Disordered" evidence="2">
    <location>
        <begin position="193"/>
        <end position="213"/>
    </location>
</feature>
<dbReference type="InterPro" id="IPR012908">
    <property type="entry name" value="PGAP1-ab_dom-like"/>
</dbReference>
<evidence type="ECO:0000256" key="1">
    <source>
        <dbReference type="RuleBase" id="RU365011"/>
    </source>
</evidence>
<keyword evidence="5" id="KW-1185">Reference proteome</keyword>
<dbReference type="Proteomes" id="UP000559027">
    <property type="component" value="Unassembled WGS sequence"/>
</dbReference>
<feature type="region of interest" description="Disordered" evidence="2">
    <location>
        <begin position="1"/>
        <end position="97"/>
    </location>
</feature>
<dbReference type="PANTHER" id="PTHR11440">
    <property type="entry name" value="LECITHIN-CHOLESTEROL ACYLTRANSFERASE-RELATED"/>
    <property type="match status" value="1"/>
</dbReference>
<accession>A0A8H5D342</accession>
<comment type="function">
    <text evidence="1">Involved in inositol deacylation of GPI-anchored proteins which plays important roles in the quality control and ER-associated degradation of GPI-anchored proteins.</text>
</comment>
<dbReference type="GO" id="GO:0015031">
    <property type="term" value="P:protein transport"/>
    <property type="evidence" value="ECO:0007669"/>
    <property type="project" value="UniProtKB-KW"/>
</dbReference>
<dbReference type="AlphaFoldDB" id="A0A8H5D342"/>
<reference evidence="4 5" key="1">
    <citation type="journal article" date="2020" name="ISME J.">
        <title>Uncovering the hidden diversity of litter-decomposition mechanisms in mushroom-forming fungi.</title>
        <authorList>
            <person name="Floudas D."/>
            <person name="Bentzer J."/>
            <person name="Ahren D."/>
            <person name="Johansson T."/>
            <person name="Persson P."/>
            <person name="Tunlid A."/>
        </authorList>
    </citation>
    <scope>NUCLEOTIDE SEQUENCE [LARGE SCALE GENOMIC DNA]</scope>
    <source>
        <strain evidence="4 5">CBS 146.42</strain>
    </source>
</reference>
<keyword evidence="1" id="KW-0472">Membrane</keyword>
<dbReference type="InterPro" id="IPR029058">
    <property type="entry name" value="AB_hydrolase_fold"/>
</dbReference>
<feature type="compositionally biased region" description="Polar residues" evidence="2">
    <location>
        <begin position="632"/>
        <end position="664"/>
    </location>
</feature>
<sequence length="675" mass="72963">MSMSDPPSRPPSRLSLANRLETLLGSRTGSNTPQDSPRSSLDSPSELRLSSSATLPDQSPAHPAPIIRWLSSWSPKNRHSRSASESGSGSSSPTTSSSNLALLREALQEPLITPPPMAKLPPSFRPRNITRPPPFLDNLTRSTLPVSSLSPPLAVARSPSDVSHTEFHPPPIVLNHSPPHRSSLDTLRRMSLPPSRTMSTISTSDSISSTTSSFLPGLPSTSNFSWWFSEPSDSVPTSDLLSEEDQAQQLSKKYKSTSNPVVFCHGLLGFDSVTIGPAIAPMQVTHWRGIKEVLEQNGTEVLVTRVPATSSYVDRAKVLEERISEIYPGKSVHLIGHSMGGLDCRYLTAHLTQRKFNVLSITTIATPHRGSSFADRFLETVGPGRMPSVMSLLDLLPNGGGDGKAFECLTIGSMKEFNEQTPDVEGVKYFSWGAVYEPGLIDTWKWPHSVILEKEGPNDGLVSVESAKWGTYLGTLNQVNHLDLVGWINTARYKWAEIMGKEIKFRPATFYLGIVDMLAREVEGQKEEREVEGTGTEGDVEGKQRKSEEMEREQMIHSLEDAGGRVEGIPPIQQSDDGSTRPGPSGSISGSGSVAELESGKTPSISRGSKSSSGSATPRASLLLTAHHSRDTTTGNSSGSVTPKPSRPPSQHESVSQANSISSSRHSKVAESKKS</sequence>
<evidence type="ECO:0000313" key="5">
    <source>
        <dbReference type="Proteomes" id="UP000559027"/>
    </source>
</evidence>
<feature type="compositionally biased region" description="Basic and acidic residues" evidence="2">
    <location>
        <begin position="523"/>
        <end position="532"/>
    </location>
</feature>
<dbReference type="EMBL" id="JAACJO010000011">
    <property type="protein sequence ID" value="KAF5352774.1"/>
    <property type="molecule type" value="Genomic_DNA"/>
</dbReference>
<feature type="compositionally biased region" description="Low complexity" evidence="2">
    <location>
        <begin position="147"/>
        <end position="156"/>
    </location>
</feature>
<evidence type="ECO:0000259" key="3">
    <source>
        <dbReference type="Pfam" id="PF07819"/>
    </source>
</evidence>
<feature type="region of interest" description="Disordered" evidence="2">
    <location>
        <begin position="147"/>
        <end position="180"/>
    </location>
</feature>
<keyword evidence="1" id="KW-0256">Endoplasmic reticulum</keyword>
<dbReference type="Gene3D" id="3.40.50.1820">
    <property type="entry name" value="alpha/beta hydrolase"/>
    <property type="match status" value="1"/>
</dbReference>
<feature type="compositionally biased region" description="Low complexity" evidence="2">
    <location>
        <begin position="1"/>
        <end position="16"/>
    </location>
</feature>